<evidence type="ECO:0000259" key="2">
    <source>
        <dbReference type="PROSITE" id="PS50041"/>
    </source>
</evidence>
<name>A0A8B6F274_MYTGA</name>
<protein>
    <recommendedName>
        <fullName evidence="2">C-type lectin domain-containing protein</fullName>
    </recommendedName>
</protein>
<dbReference type="EMBL" id="UYJE01006023">
    <property type="protein sequence ID" value="VDI42456.1"/>
    <property type="molecule type" value="Genomic_DNA"/>
</dbReference>
<accession>A0A8B6F274</accession>
<evidence type="ECO:0000313" key="3">
    <source>
        <dbReference type="EMBL" id="VDI42456.1"/>
    </source>
</evidence>
<dbReference type="OrthoDB" id="6154520at2759"/>
<dbReference type="PROSITE" id="PS50041">
    <property type="entry name" value="C_TYPE_LECTIN_2"/>
    <property type="match status" value="1"/>
</dbReference>
<dbReference type="AlphaFoldDB" id="A0A8B6F274"/>
<dbReference type="CDD" id="cd00037">
    <property type="entry name" value="CLECT"/>
    <property type="match status" value="1"/>
</dbReference>
<keyword evidence="4" id="KW-1185">Reference proteome</keyword>
<dbReference type="InterPro" id="IPR016187">
    <property type="entry name" value="CTDL_fold"/>
</dbReference>
<feature type="domain" description="C-type lectin" evidence="2">
    <location>
        <begin position="80"/>
        <end position="197"/>
    </location>
</feature>
<sequence>MDTRTVPSAASMDTIQEVSGIECAMICTNINNCCSGTYEKSLEQCSLNLACNTTQEQSEGSQTIIKTSKPDECLNGWMSFSNHCYLFVYEQFTWENAKVECQNKDAHLVKIDNSDENSWLTSVLTDEVWIGLTDIQSDGHWIWDNDMSNLTVNQWATGEPGGGKRENCAHYCKQRCGRSSFIWNDTVCSLVNGYVCEKPS</sequence>
<proteinExistence type="predicted"/>
<comment type="caution">
    <text evidence="3">The sequence shown here is derived from an EMBL/GenBank/DDBJ whole genome shotgun (WGS) entry which is preliminary data.</text>
</comment>
<gene>
    <name evidence="3" type="ORF">MGAL_10B030302</name>
</gene>
<dbReference type="PANTHER" id="PTHR22803">
    <property type="entry name" value="MANNOSE, PHOSPHOLIPASE, LECTIN RECEPTOR RELATED"/>
    <property type="match status" value="1"/>
</dbReference>
<organism evidence="3 4">
    <name type="scientific">Mytilus galloprovincialis</name>
    <name type="common">Mediterranean mussel</name>
    <dbReference type="NCBI Taxonomy" id="29158"/>
    <lineage>
        <taxon>Eukaryota</taxon>
        <taxon>Metazoa</taxon>
        <taxon>Spiralia</taxon>
        <taxon>Lophotrochozoa</taxon>
        <taxon>Mollusca</taxon>
        <taxon>Bivalvia</taxon>
        <taxon>Autobranchia</taxon>
        <taxon>Pteriomorphia</taxon>
        <taxon>Mytilida</taxon>
        <taxon>Mytiloidea</taxon>
        <taxon>Mytilidae</taxon>
        <taxon>Mytilinae</taxon>
        <taxon>Mytilus</taxon>
    </lineage>
</organism>
<evidence type="ECO:0000313" key="4">
    <source>
        <dbReference type="Proteomes" id="UP000596742"/>
    </source>
</evidence>
<dbReference type="SUPFAM" id="SSF56436">
    <property type="entry name" value="C-type lectin-like"/>
    <property type="match status" value="1"/>
</dbReference>
<keyword evidence="1" id="KW-1015">Disulfide bond</keyword>
<dbReference type="SMART" id="SM00034">
    <property type="entry name" value="CLECT"/>
    <property type="match status" value="1"/>
</dbReference>
<dbReference type="Gene3D" id="3.10.100.10">
    <property type="entry name" value="Mannose-Binding Protein A, subunit A"/>
    <property type="match status" value="1"/>
</dbReference>
<evidence type="ECO:0000256" key="1">
    <source>
        <dbReference type="ARBA" id="ARBA00023157"/>
    </source>
</evidence>
<dbReference type="InterPro" id="IPR001304">
    <property type="entry name" value="C-type_lectin-like"/>
</dbReference>
<dbReference type="Pfam" id="PF00059">
    <property type="entry name" value="Lectin_C"/>
    <property type="match status" value="1"/>
</dbReference>
<dbReference type="Proteomes" id="UP000596742">
    <property type="component" value="Unassembled WGS sequence"/>
</dbReference>
<reference evidence="3" key="1">
    <citation type="submission" date="2018-11" db="EMBL/GenBank/DDBJ databases">
        <authorList>
            <person name="Alioto T."/>
            <person name="Alioto T."/>
        </authorList>
    </citation>
    <scope>NUCLEOTIDE SEQUENCE</scope>
</reference>
<dbReference type="PROSITE" id="PS00615">
    <property type="entry name" value="C_TYPE_LECTIN_1"/>
    <property type="match status" value="1"/>
</dbReference>
<dbReference type="InterPro" id="IPR016186">
    <property type="entry name" value="C-type_lectin-like/link_sf"/>
</dbReference>
<dbReference type="InterPro" id="IPR050111">
    <property type="entry name" value="C-type_lectin/snaclec_domain"/>
</dbReference>
<dbReference type="InterPro" id="IPR018378">
    <property type="entry name" value="C-type_lectin_CS"/>
</dbReference>